<evidence type="ECO:0000256" key="12">
    <source>
        <dbReference type="SAM" id="Phobius"/>
    </source>
</evidence>
<keyword evidence="9 12" id="KW-0472">Membrane</keyword>
<evidence type="ECO:0000256" key="8">
    <source>
        <dbReference type="ARBA" id="ARBA00023002"/>
    </source>
</evidence>
<dbReference type="InterPro" id="IPR038354">
    <property type="entry name" value="VKOR_sf"/>
</dbReference>
<dbReference type="InterPro" id="IPR012932">
    <property type="entry name" value="VKOR"/>
</dbReference>
<dbReference type="CTD" id="3346188"/>
<evidence type="ECO:0000256" key="4">
    <source>
        <dbReference type="ARBA" id="ARBA00022692"/>
    </source>
</evidence>
<dbReference type="Gene3D" id="1.20.1440.130">
    <property type="entry name" value="VKOR domain"/>
    <property type="match status" value="1"/>
</dbReference>
<evidence type="ECO:0000256" key="3">
    <source>
        <dbReference type="ARBA" id="ARBA00012278"/>
    </source>
</evidence>
<dbReference type="RefSeq" id="XP_013164857.1">
    <property type="nucleotide sequence ID" value="XM_013309403.1"/>
</dbReference>
<evidence type="ECO:0000256" key="10">
    <source>
        <dbReference type="ARBA" id="ARBA00023157"/>
    </source>
</evidence>
<dbReference type="SMART" id="SM00756">
    <property type="entry name" value="VKc"/>
    <property type="match status" value="1"/>
</dbReference>
<dbReference type="PANTHER" id="PTHR14519:SF8">
    <property type="entry name" value="VITAMIN K EPOXIDE REDUCTASE COMPLEX SUBUNIT 1"/>
    <property type="match status" value="1"/>
</dbReference>
<keyword evidence="5" id="KW-0874">Quinone</keyword>
<dbReference type="Pfam" id="PF07884">
    <property type="entry name" value="VKOR"/>
    <property type="match status" value="1"/>
</dbReference>
<keyword evidence="11" id="KW-0676">Redox-active center</keyword>
<name>A0AAJ6Z3S8_PAPXU</name>
<dbReference type="RefSeq" id="XP_013164858.1">
    <property type="nucleotide sequence ID" value="XM_013309404.1"/>
</dbReference>
<feature type="transmembrane region" description="Helical" evidence="12">
    <location>
        <begin position="70"/>
        <end position="90"/>
    </location>
</feature>
<evidence type="ECO:0000256" key="11">
    <source>
        <dbReference type="ARBA" id="ARBA00023284"/>
    </source>
</evidence>
<dbReference type="InterPro" id="IPR042406">
    <property type="entry name" value="VKORC1/VKORC1L1"/>
</dbReference>
<dbReference type="RefSeq" id="XP_013164859.1">
    <property type="nucleotide sequence ID" value="XM_013309405.1"/>
</dbReference>
<keyword evidence="6" id="KW-0256">Endoplasmic reticulum</keyword>
<evidence type="ECO:0000313" key="17">
    <source>
        <dbReference type="RefSeq" id="XP_013164860.1"/>
    </source>
</evidence>
<keyword evidence="4 12" id="KW-0812">Transmembrane</keyword>
<keyword evidence="10" id="KW-1015">Disulfide bond</keyword>
<evidence type="ECO:0000256" key="6">
    <source>
        <dbReference type="ARBA" id="ARBA00022824"/>
    </source>
</evidence>
<evidence type="ECO:0000256" key="1">
    <source>
        <dbReference type="ARBA" id="ARBA00004477"/>
    </source>
</evidence>
<proteinExistence type="inferred from homology"/>
<comment type="similarity">
    <text evidence="2">Belongs to the VKOR family.</text>
</comment>
<sequence length="155" mass="17136">MSVTGINRAIIMTSIVGILVSTYALYVEMAAEARPGYKALCDLSEHASCTRVLTSEFSKGFGFVPEDSSFEVPNCIYGIVFYCIVIFLSTYDHAAVVRLQQFLCLAAMASCVYLAYLLLFVLLDFCIVCVSTYVVNGMLLVFVNKKKNFLSAKNK</sequence>
<feature type="transmembrane region" description="Helical" evidence="12">
    <location>
        <begin position="9"/>
        <end position="27"/>
    </location>
</feature>
<dbReference type="PANTHER" id="PTHR14519">
    <property type="entry name" value="VITAMIN K EPOXIDE REDUCTASE COMPLEX, SUBUNIT 1"/>
    <property type="match status" value="1"/>
</dbReference>
<dbReference type="GO" id="GO:0047057">
    <property type="term" value="F:vitamin-K-epoxide reductase (warfarin-sensitive) activity"/>
    <property type="evidence" value="ECO:0007669"/>
    <property type="project" value="UniProtKB-EC"/>
</dbReference>
<accession>A0AAJ6Z3S8</accession>
<evidence type="ECO:0000256" key="5">
    <source>
        <dbReference type="ARBA" id="ARBA00022719"/>
    </source>
</evidence>
<dbReference type="EC" id="1.17.4.4" evidence="3"/>
<dbReference type="GO" id="GO:0005789">
    <property type="term" value="C:endoplasmic reticulum membrane"/>
    <property type="evidence" value="ECO:0007669"/>
    <property type="project" value="UniProtKB-SubCell"/>
</dbReference>
<evidence type="ECO:0000313" key="14">
    <source>
        <dbReference type="RefSeq" id="XP_013164857.1"/>
    </source>
</evidence>
<reference evidence="14 15" key="1">
    <citation type="submission" date="2025-04" db="UniProtKB">
        <authorList>
            <consortium name="RefSeq"/>
        </authorList>
    </citation>
    <scope>IDENTIFICATION</scope>
</reference>
<feature type="transmembrane region" description="Helical" evidence="12">
    <location>
        <begin position="102"/>
        <end position="119"/>
    </location>
</feature>
<protein>
    <recommendedName>
        <fullName evidence="3">vitamin-K-epoxide reductase (warfarin-sensitive)</fullName>
        <ecNumber evidence="3">1.17.4.4</ecNumber>
    </recommendedName>
</protein>
<evidence type="ECO:0000313" key="16">
    <source>
        <dbReference type="RefSeq" id="XP_013164859.1"/>
    </source>
</evidence>
<dbReference type="AlphaFoldDB" id="A0AAJ6Z3S8"/>
<feature type="domain" description="Vitamin K epoxide reductase" evidence="13">
    <location>
        <begin position="3"/>
        <end position="147"/>
    </location>
</feature>
<dbReference type="GO" id="GO:0048038">
    <property type="term" value="F:quinone binding"/>
    <property type="evidence" value="ECO:0007669"/>
    <property type="project" value="UniProtKB-KW"/>
</dbReference>
<evidence type="ECO:0000256" key="7">
    <source>
        <dbReference type="ARBA" id="ARBA00022989"/>
    </source>
</evidence>
<dbReference type="GeneID" id="106115825"/>
<keyword evidence="7 12" id="KW-1133">Transmembrane helix</keyword>
<keyword evidence="8" id="KW-0560">Oxidoreductase</keyword>
<evidence type="ECO:0000313" key="15">
    <source>
        <dbReference type="RefSeq" id="XP_013164858.1"/>
    </source>
</evidence>
<evidence type="ECO:0000256" key="9">
    <source>
        <dbReference type="ARBA" id="ARBA00023136"/>
    </source>
</evidence>
<evidence type="ECO:0000259" key="13">
    <source>
        <dbReference type="SMART" id="SM00756"/>
    </source>
</evidence>
<evidence type="ECO:0000256" key="2">
    <source>
        <dbReference type="ARBA" id="ARBA00006214"/>
    </source>
</evidence>
<organism evidence="14">
    <name type="scientific">Papilio xuthus</name>
    <name type="common">Asian swallowtail butterfly</name>
    <dbReference type="NCBI Taxonomy" id="66420"/>
    <lineage>
        <taxon>Eukaryota</taxon>
        <taxon>Metazoa</taxon>
        <taxon>Ecdysozoa</taxon>
        <taxon>Arthropoda</taxon>
        <taxon>Hexapoda</taxon>
        <taxon>Insecta</taxon>
        <taxon>Pterygota</taxon>
        <taxon>Neoptera</taxon>
        <taxon>Endopterygota</taxon>
        <taxon>Lepidoptera</taxon>
        <taxon>Glossata</taxon>
        <taxon>Ditrysia</taxon>
        <taxon>Papilionoidea</taxon>
        <taxon>Papilionidae</taxon>
        <taxon>Papilioninae</taxon>
        <taxon>Papilio</taxon>
    </lineage>
</organism>
<feature type="transmembrane region" description="Helical" evidence="12">
    <location>
        <begin position="125"/>
        <end position="143"/>
    </location>
</feature>
<dbReference type="GO" id="GO:0042373">
    <property type="term" value="P:vitamin K metabolic process"/>
    <property type="evidence" value="ECO:0007669"/>
    <property type="project" value="InterPro"/>
</dbReference>
<dbReference type="RefSeq" id="XP_013164860.1">
    <property type="nucleotide sequence ID" value="XM_013309406.1"/>
</dbReference>
<comment type="subcellular location">
    <subcellularLocation>
        <location evidence="1">Endoplasmic reticulum membrane</location>
        <topology evidence="1">Multi-pass membrane protein</topology>
    </subcellularLocation>
</comment>
<dbReference type="KEGG" id="pxu:106115825"/>
<dbReference type="Proteomes" id="UP000694872">
    <property type="component" value="Unplaced"/>
</dbReference>
<gene>
    <name evidence="14 15 16 17" type="primary">LOC106115825</name>
</gene>
<dbReference type="CDD" id="cd12917">
    <property type="entry name" value="VKOR_euk"/>
    <property type="match status" value="1"/>
</dbReference>